<dbReference type="PROSITE" id="PS51077">
    <property type="entry name" value="HTH_ICLR"/>
    <property type="match status" value="1"/>
</dbReference>
<dbReference type="InterPro" id="IPR036390">
    <property type="entry name" value="WH_DNA-bd_sf"/>
</dbReference>
<dbReference type="SUPFAM" id="SSF46785">
    <property type="entry name" value="Winged helix' DNA-binding domain"/>
    <property type="match status" value="1"/>
</dbReference>
<dbReference type="InterPro" id="IPR050707">
    <property type="entry name" value="HTH_MetabolicPath_Reg"/>
</dbReference>
<keyword evidence="3" id="KW-0804">Transcription</keyword>
<evidence type="ECO:0000256" key="4">
    <source>
        <dbReference type="SAM" id="SignalP"/>
    </source>
</evidence>
<dbReference type="InterPro" id="IPR011991">
    <property type="entry name" value="ArsR-like_HTH"/>
</dbReference>
<feature type="signal peptide" evidence="4">
    <location>
        <begin position="1"/>
        <end position="22"/>
    </location>
</feature>
<name>A0A329CY35_9BURK</name>
<dbReference type="CDD" id="cd00090">
    <property type="entry name" value="HTH_ARSR"/>
    <property type="match status" value="1"/>
</dbReference>
<dbReference type="GO" id="GO:0045892">
    <property type="term" value="P:negative regulation of DNA-templated transcription"/>
    <property type="evidence" value="ECO:0007669"/>
    <property type="project" value="TreeGrafter"/>
</dbReference>
<evidence type="ECO:0000313" key="8">
    <source>
        <dbReference type="Proteomes" id="UP000248918"/>
    </source>
</evidence>
<evidence type="ECO:0000259" key="6">
    <source>
        <dbReference type="PROSITE" id="PS51078"/>
    </source>
</evidence>
<dbReference type="Gene3D" id="1.10.10.10">
    <property type="entry name" value="Winged helix-like DNA-binding domain superfamily/Winged helix DNA-binding domain"/>
    <property type="match status" value="1"/>
</dbReference>
<dbReference type="InterPro" id="IPR029016">
    <property type="entry name" value="GAF-like_dom_sf"/>
</dbReference>
<protein>
    <submittedName>
        <fullName evidence="7">IclR family transcriptional regulator</fullName>
    </submittedName>
</protein>
<dbReference type="OrthoDB" id="9790046at2"/>
<dbReference type="SMART" id="SM00346">
    <property type="entry name" value="HTH_ICLR"/>
    <property type="match status" value="1"/>
</dbReference>
<dbReference type="PROSITE" id="PS51078">
    <property type="entry name" value="ICLR_ED"/>
    <property type="match status" value="1"/>
</dbReference>
<keyword evidence="4" id="KW-0732">Signal</keyword>
<feature type="domain" description="IclR-ED" evidence="6">
    <location>
        <begin position="107"/>
        <end position="289"/>
    </location>
</feature>
<evidence type="ECO:0000256" key="2">
    <source>
        <dbReference type="ARBA" id="ARBA00023125"/>
    </source>
</evidence>
<keyword evidence="2" id="KW-0238">DNA-binding</keyword>
<dbReference type="AlphaFoldDB" id="A0A329CY35"/>
<comment type="caution">
    <text evidence="7">The sequence shown here is derived from an EMBL/GenBank/DDBJ whole genome shotgun (WGS) entry which is preliminary data.</text>
</comment>
<dbReference type="PANTHER" id="PTHR30136">
    <property type="entry name" value="HELIX-TURN-HELIX TRANSCRIPTIONAL REGULATOR, ICLR FAMILY"/>
    <property type="match status" value="1"/>
</dbReference>
<keyword evidence="1" id="KW-0805">Transcription regulation</keyword>
<dbReference type="Proteomes" id="UP000248918">
    <property type="component" value="Unassembled WGS sequence"/>
</dbReference>
<dbReference type="Pfam" id="PF01614">
    <property type="entry name" value="IclR_C"/>
    <property type="match status" value="1"/>
</dbReference>
<evidence type="ECO:0000256" key="3">
    <source>
        <dbReference type="ARBA" id="ARBA00023163"/>
    </source>
</evidence>
<sequence>MARTSRPSAAVTAAARPSAAAAAEPVVAQADATLPADTAAPRTRTSALDRAVQILDALQQANRPATAYEVARIVGAPLSTVYSIINDLVDKNLLARRMDGTIWLGSRLYGYGLTYASSLDYLAVANEEMQRLSAEVEETVQVCGLEDGMMVVQQMAEGPGHFRVTSRVGSRVPLNWTASGRLLVGHLPDAERIAFFAQHAQSSPTGRAETRPEVLARIAREALEARLSIQIGESDASVACLAAPVLDNTGACVFTISIVMPEAKAELGTARFAQAVQAVAARIEARLGWRHRDSEPAA</sequence>
<dbReference type="SUPFAM" id="SSF55781">
    <property type="entry name" value="GAF domain-like"/>
    <property type="match status" value="1"/>
</dbReference>
<evidence type="ECO:0000256" key="1">
    <source>
        <dbReference type="ARBA" id="ARBA00023015"/>
    </source>
</evidence>
<feature type="domain" description="HTH iclR-type" evidence="5">
    <location>
        <begin position="45"/>
        <end position="113"/>
    </location>
</feature>
<accession>A0A329CY35</accession>
<reference evidence="7 8" key="1">
    <citation type="submission" date="2018-06" db="EMBL/GenBank/DDBJ databases">
        <title>Genomic Encyclopedia of Type Strains, Phase III (KMG-III): the genomes of soil and plant-associated and newly described type strains.</title>
        <authorList>
            <person name="Whitman W."/>
        </authorList>
    </citation>
    <scope>NUCLEOTIDE SEQUENCE [LARGE SCALE GENOMIC DNA]</scope>
    <source>
        <strain evidence="7 8">LMG 23644</strain>
    </source>
</reference>
<dbReference type="InterPro" id="IPR036388">
    <property type="entry name" value="WH-like_DNA-bd_sf"/>
</dbReference>
<dbReference type="Pfam" id="PF09339">
    <property type="entry name" value="HTH_IclR"/>
    <property type="match status" value="1"/>
</dbReference>
<organism evidence="7 8">
    <name type="scientific">Paraburkholderia bryophila</name>
    <dbReference type="NCBI Taxonomy" id="420952"/>
    <lineage>
        <taxon>Bacteria</taxon>
        <taxon>Pseudomonadati</taxon>
        <taxon>Pseudomonadota</taxon>
        <taxon>Betaproteobacteria</taxon>
        <taxon>Burkholderiales</taxon>
        <taxon>Burkholderiaceae</taxon>
        <taxon>Paraburkholderia</taxon>
    </lineage>
</organism>
<dbReference type="EMBL" id="QLTK01000001">
    <property type="protein sequence ID" value="RAS39310.1"/>
    <property type="molecule type" value="Genomic_DNA"/>
</dbReference>
<dbReference type="GO" id="GO:0003677">
    <property type="term" value="F:DNA binding"/>
    <property type="evidence" value="ECO:0007669"/>
    <property type="project" value="UniProtKB-KW"/>
</dbReference>
<evidence type="ECO:0000313" key="7">
    <source>
        <dbReference type="EMBL" id="RAS39310.1"/>
    </source>
</evidence>
<dbReference type="Gene3D" id="3.30.450.40">
    <property type="match status" value="1"/>
</dbReference>
<dbReference type="GO" id="GO:0003700">
    <property type="term" value="F:DNA-binding transcription factor activity"/>
    <property type="evidence" value="ECO:0007669"/>
    <property type="project" value="TreeGrafter"/>
</dbReference>
<feature type="chain" id="PRO_5016404913" evidence="4">
    <location>
        <begin position="23"/>
        <end position="298"/>
    </location>
</feature>
<dbReference type="InterPro" id="IPR014757">
    <property type="entry name" value="Tscrpt_reg_IclR_C"/>
</dbReference>
<gene>
    <name evidence="7" type="ORF">BX591_101649</name>
</gene>
<proteinExistence type="predicted"/>
<dbReference type="InterPro" id="IPR005471">
    <property type="entry name" value="Tscrpt_reg_IclR_N"/>
</dbReference>
<dbReference type="PANTHER" id="PTHR30136:SF24">
    <property type="entry name" value="HTH-TYPE TRANSCRIPTIONAL REPRESSOR ALLR"/>
    <property type="match status" value="1"/>
</dbReference>
<evidence type="ECO:0000259" key="5">
    <source>
        <dbReference type="PROSITE" id="PS51077"/>
    </source>
</evidence>